<keyword evidence="3" id="KW-0378">Hydrolase</keyword>
<proteinExistence type="predicted"/>
<dbReference type="Pfam" id="PF06250">
    <property type="entry name" value="YhcG_C"/>
    <property type="match status" value="1"/>
</dbReference>
<dbReference type="GO" id="GO:0004519">
    <property type="term" value="F:endonuclease activity"/>
    <property type="evidence" value="ECO:0007669"/>
    <property type="project" value="UniProtKB-KW"/>
</dbReference>
<feature type="domain" description="YhcG N-terminal" evidence="2">
    <location>
        <begin position="19"/>
        <end position="150"/>
    </location>
</feature>
<dbReference type="OrthoDB" id="9801263at2"/>
<gene>
    <name evidence="3" type="ORF">SAMN04487861_11159</name>
</gene>
<dbReference type="InterPro" id="IPR011856">
    <property type="entry name" value="tRNA_endonuc-like_dom_sf"/>
</dbReference>
<keyword evidence="3" id="KW-0255">Endonuclease</keyword>
<evidence type="ECO:0000259" key="2">
    <source>
        <dbReference type="Pfam" id="PF17761"/>
    </source>
</evidence>
<dbReference type="Gene3D" id="3.40.1350.10">
    <property type="match status" value="1"/>
</dbReference>
<evidence type="ECO:0000259" key="1">
    <source>
        <dbReference type="Pfam" id="PF06250"/>
    </source>
</evidence>
<dbReference type="PANTHER" id="PTHR30547:SF0">
    <property type="entry name" value="BLR8175 PROTEIN"/>
    <property type="match status" value="1"/>
</dbReference>
<dbReference type="InterPro" id="IPR041527">
    <property type="entry name" value="YhcG_N"/>
</dbReference>
<name>A0A1I3ERJ1_SELRU</name>
<sequence length="334" mass="38721">MKQDNIVSNAEQLQLINTIKEQIRQAQYKTILQANSQLIILYWQIGTLLNENAAYGNSFVESLAAEIKRDFPKLKGFSVRNLWYMKKFAEITDKKILQTVSAELPWSHNIVLIEKVKDKGQRLWYAHKAIENGWSKNVLTHQIEGKLYERQKMAPKISNFSQLLPNPQSELAKDTMKDPYLFDFIEIREDMLERDIENALVKDVTKTMLELGKGFAFVGQQYHLNVGGDDFFIDLLFYNLNLRCYFVIELKTGDFKPEYAGQLNFYLSAVDSQLRHEWDNPSIGLILCKNKNNVVAEYSLRDMSKPMGVSEYRLTQELPEDLKTQLPTGADFNK</sequence>
<dbReference type="PANTHER" id="PTHR30547">
    <property type="entry name" value="UNCHARACTERIZED PROTEIN YHCG-RELATED"/>
    <property type="match status" value="1"/>
</dbReference>
<reference evidence="3 4" key="1">
    <citation type="submission" date="2016-10" db="EMBL/GenBank/DDBJ databases">
        <authorList>
            <person name="de Groot N.N."/>
        </authorList>
    </citation>
    <scope>NUCLEOTIDE SEQUENCE [LARGE SCALE GENOMIC DNA]</scope>
    <source>
        <strain evidence="3 4">Z108</strain>
    </source>
</reference>
<evidence type="ECO:0000313" key="3">
    <source>
        <dbReference type="EMBL" id="SFI01558.1"/>
    </source>
</evidence>
<dbReference type="InterPro" id="IPR053148">
    <property type="entry name" value="PD-DEXK-like_domain"/>
</dbReference>
<dbReference type="GO" id="GO:0003676">
    <property type="term" value="F:nucleic acid binding"/>
    <property type="evidence" value="ECO:0007669"/>
    <property type="project" value="InterPro"/>
</dbReference>
<keyword evidence="3" id="KW-0540">Nuclease</keyword>
<dbReference type="AlphaFoldDB" id="A0A1I3ERJ1"/>
<dbReference type="InterPro" id="IPR009362">
    <property type="entry name" value="YhcG_C"/>
</dbReference>
<dbReference type="Proteomes" id="UP000183639">
    <property type="component" value="Unassembled WGS sequence"/>
</dbReference>
<accession>A0A1I3ERJ1</accession>
<evidence type="ECO:0000313" key="4">
    <source>
        <dbReference type="Proteomes" id="UP000183639"/>
    </source>
</evidence>
<protein>
    <submittedName>
        <fullName evidence="3">Predicted nuclease of restriction endonuclease-like (RecB) superfamily, DUF1016 family</fullName>
    </submittedName>
</protein>
<dbReference type="Pfam" id="PF17761">
    <property type="entry name" value="DUF1016_N"/>
    <property type="match status" value="1"/>
</dbReference>
<dbReference type="EMBL" id="FOQK01000011">
    <property type="protein sequence ID" value="SFI01558.1"/>
    <property type="molecule type" value="Genomic_DNA"/>
</dbReference>
<organism evidence="3 4">
    <name type="scientific">Selenomonas ruminantium</name>
    <dbReference type="NCBI Taxonomy" id="971"/>
    <lineage>
        <taxon>Bacteria</taxon>
        <taxon>Bacillati</taxon>
        <taxon>Bacillota</taxon>
        <taxon>Negativicutes</taxon>
        <taxon>Selenomonadales</taxon>
        <taxon>Selenomonadaceae</taxon>
        <taxon>Selenomonas</taxon>
    </lineage>
</organism>
<feature type="domain" description="YhcG PDDEXK nuclease" evidence="1">
    <location>
        <begin position="174"/>
        <end position="327"/>
    </location>
</feature>
<dbReference type="RefSeq" id="WP_075443428.1">
    <property type="nucleotide sequence ID" value="NZ_FOQK01000011.1"/>
</dbReference>